<evidence type="ECO:0000313" key="7">
    <source>
        <dbReference type="EMBL" id="MFC5461618.1"/>
    </source>
</evidence>
<dbReference type="CDD" id="cd08255">
    <property type="entry name" value="2-desacetyl-2-hydroxyethyl_bacteriochlorophyllide_like"/>
    <property type="match status" value="1"/>
</dbReference>
<reference evidence="8" key="1">
    <citation type="journal article" date="2019" name="Int. J. Syst. Evol. Microbiol.">
        <title>The Global Catalogue of Microorganisms (GCM) 10K type strain sequencing project: providing services to taxonomists for standard genome sequencing and annotation.</title>
        <authorList>
            <consortium name="The Broad Institute Genomics Platform"/>
            <consortium name="The Broad Institute Genome Sequencing Center for Infectious Disease"/>
            <person name="Wu L."/>
            <person name="Ma J."/>
        </authorList>
    </citation>
    <scope>NUCLEOTIDE SEQUENCE [LARGE SCALE GENOMIC DNA]</scope>
    <source>
        <strain evidence="8">KACC 12649</strain>
    </source>
</reference>
<dbReference type="EMBL" id="JBHSMU010000015">
    <property type="protein sequence ID" value="MFC5461618.1"/>
    <property type="molecule type" value="Genomic_DNA"/>
</dbReference>
<dbReference type="Pfam" id="PF01408">
    <property type="entry name" value="GFO_IDH_MocA"/>
    <property type="match status" value="1"/>
</dbReference>
<dbReference type="InterPro" id="IPR000683">
    <property type="entry name" value="Gfo/Idh/MocA-like_OxRdtase_N"/>
</dbReference>
<dbReference type="InterPro" id="IPR020843">
    <property type="entry name" value="ER"/>
</dbReference>
<dbReference type="InterPro" id="IPR036291">
    <property type="entry name" value="NAD(P)-bd_dom_sf"/>
</dbReference>
<proteinExistence type="inferred from homology"/>
<evidence type="ECO:0000256" key="2">
    <source>
        <dbReference type="ARBA" id="ARBA00008072"/>
    </source>
</evidence>
<dbReference type="SUPFAM" id="SSF51735">
    <property type="entry name" value="NAD(P)-binding Rossmann-fold domains"/>
    <property type="match status" value="2"/>
</dbReference>
<dbReference type="RefSeq" id="WP_379785070.1">
    <property type="nucleotide sequence ID" value="NZ_JBHSMU010000015.1"/>
</dbReference>
<comment type="cofactor">
    <cofactor evidence="1">
        <name>Zn(2+)</name>
        <dbReference type="ChEBI" id="CHEBI:29105"/>
    </cofactor>
</comment>
<dbReference type="Proteomes" id="UP001596050">
    <property type="component" value="Unassembled WGS sequence"/>
</dbReference>
<dbReference type="InterPro" id="IPR011032">
    <property type="entry name" value="GroES-like_sf"/>
</dbReference>
<dbReference type="InterPro" id="IPR055170">
    <property type="entry name" value="GFO_IDH_MocA-like_dom"/>
</dbReference>
<comment type="similarity">
    <text evidence="2">Belongs to the zinc-containing alcohol dehydrogenase family.</text>
</comment>
<feature type="domain" description="Enoyl reductase (ER)" evidence="6">
    <location>
        <begin position="47"/>
        <end position="364"/>
    </location>
</feature>
<dbReference type="PANTHER" id="PTHR43350:SF19">
    <property type="entry name" value="D-GULOSIDE 3-DEHYDROGENASE"/>
    <property type="match status" value="1"/>
</dbReference>
<sequence length="719" mass="76061">MKQILQDMGQGATYIAEAPAPSVSHGSVLIGTTTSLISAGTERMLVGFGKASYLDKARQQPEKVKMVLEKVRTDGLMTTIDAVKSKLAQPLPLGYCNVGVVIEAGAGAAGFKPGDRVVSNGPHADVVKVAKNLVARIPDGVDDESASFVVVASIGLQGIRLAQPTLGECFVVTGAGLIGLLTVQLLRAQGCRVLAIDFDNAKLALARQFGADTCNPAIGEDPIAAAMAFSRGQGVDGVIITASTQSNDPVTQGARMCRKRGRIILVGVSGLELNRADFYEKELSFQVSCSYGPGRYDPSYEEKGQDYPLGFVRWTEQRNFEAVLDMLASKQLDVAPLITHRFAFEDAEQAYASLTADKSGLGILLQYKSPRAGRMATSVPLKADARFEPQRPVLGFIGAGNYASRMLIPAFKAAGGQFHTIVTAGGINGVIHGEKAGFAEASTDVTAMLANREINSVAIVTRHDTHARFVAQALQAGKHVFVEKPLAIDLDGLAAVEAAYGLAHAGAGAGRGGPQVMVGFNRRFAPQVQKMKALLAPVKEPKSFIMTMNAGAIPATHWTQDEASGGGRIIGEACHFIDLMRFLAGSPIVSIQARRMGASPGVAITEDKAAITLGFADGSFGTIMYLANGAASFPKERVEVFAAGRVLQLDNFRKLTGYGWPGFSKMNLWKQDKGQAGCAAAFLKAVESGVPAIPSAEIFEVARVTIEAASILRQQQDAY</sequence>
<dbReference type="InterPro" id="IPR013149">
    <property type="entry name" value="ADH-like_C"/>
</dbReference>
<protein>
    <submittedName>
        <fullName evidence="7">Bi-domain-containing oxidoreductase</fullName>
    </submittedName>
</protein>
<evidence type="ECO:0000313" key="8">
    <source>
        <dbReference type="Proteomes" id="UP001596050"/>
    </source>
</evidence>
<dbReference type="Gene3D" id="3.40.50.720">
    <property type="entry name" value="NAD(P)-binding Rossmann-like Domain"/>
    <property type="match status" value="2"/>
</dbReference>
<dbReference type="Gene3D" id="3.90.180.10">
    <property type="entry name" value="Medium-chain alcohol dehydrogenases, catalytic domain"/>
    <property type="match status" value="2"/>
</dbReference>
<keyword evidence="3" id="KW-0479">Metal-binding</keyword>
<evidence type="ECO:0000256" key="3">
    <source>
        <dbReference type="ARBA" id="ARBA00022723"/>
    </source>
</evidence>
<evidence type="ECO:0000256" key="4">
    <source>
        <dbReference type="ARBA" id="ARBA00022833"/>
    </source>
</evidence>
<gene>
    <name evidence="7" type="ORF">ACFPN5_17555</name>
</gene>
<keyword evidence="8" id="KW-1185">Reference proteome</keyword>
<evidence type="ECO:0000256" key="5">
    <source>
        <dbReference type="ARBA" id="ARBA00023002"/>
    </source>
</evidence>
<dbReference type="SMART" id="SM00829">
    <property type="entry name" value="PKS_ER"/>
    <property type="match status" value="1"/>
</dbReference>
<keyword evidence="5" id="KW-0560">Oxidoreductase</keyword>
<comment type="caution">
    <text evidence="7">The sequence shown here is derived from an EMBL/GenBank/DDBJ whole genome shotgun (WGS) entry which is preliminary data.</text>
</comment>
<name>A0ABW0LA25_9BURK</name>
<organism evidence="7 8">
    <name type="scientific">Massilia niabensis</name>
    <dbReference type="NCBI Taxonomy" id="544910"/>
    <lineage>
        <taxon>Bacteria</taxon>
        <taxon>Pseudomonadati</taxon>
        <taxon>Pseudomonadota</taxon>
        <taxon>Betaproteobacteria</taxon>
        <taxon>Burkholderiales</taxon>
        <taxon>Oxalobacteraceae</taxon>
        <taxon>Telluria group</taxon>
        <taxon>Massilia</taxon>
    </lineage>
</organism>
<dbReference type="Pfam" id="PF22725">
    <property type="entry name" value="GFO_IDH_MocA_C3"/>
    <property type="match status" value="1"/>
</dbReference>
<dbReference type="SUPFAM" id="SSF50129">
    <property type="entry name" value="GroES-like"/>
    <property type="match status" value="1"/>
</dbReference>
<evidence type="ECO:0000256" key="1">
    <source>
        <dbReference type="ARBA" id="ARBA00001947"/>
    </source>
</evidence>
<keyword evidence="4" id="KW-0862">Zinc</keyword>
<dbReference type="Gene3D" id="3.30.360.10">
    <property type="entry name" value="Dihydrodipicolinate Reductase, domain 2"/>
    <property type="match status" value="1"/>
</dbReference>
<accession>A0ABW0LA25</accession>
<dbReference type="PANTHER" id="PTHR43350">
    <property type="entry name" value="NAD-DEPENDENT ALCOHOL DEHYDROGENASE"/>
    <property type="match status" value="1"/>
</dbReference>
<dbReference type="SUPFAM" id="SSF55347">
    <property type="entry name" value="Glyceraldehyde-3-phosphate dehydrogenase-like, C-terminal domain"/>
    <property type="match status" value="1"/>
</dbReference>
<evidence type="ECO:0000259" key="6">
    <source>
        <dbReference type="SMART" id="SM00829"/>
    </source>
</evidence>
<dbReference type="Pfam" id="PF00107">
    <property type="entry name" value="ADH_zinc_N"/>
    <property type="match status" value="1"/>
</dbReference>